<dbReference type="RefSeq" id="WP_201674166.1">
    <property type="nucleotide sequence ID" value="NZ_JAEQNE010000002.1"/>
</dbReference>
<dbReference type="InterPro" id="IPR003660">
    <property type="entry name" value="HAMP_dom"/>
</dbReference>
<keyword evidence="7" id="KW-1133">Transmembrane helix</keyword>
<comment type="caution">
    <text evidence="10">The sequence shown here is derived from an EMBL/GenBank/DDBJ whole genome shotgun (WGS) entry which is preliminary data.</text>
</comment>
<evidence type="ECO:0000259" key="9">
    <source>
        <dbReference type="PROSITE" id="PS50885"/>
    </source>
</evidence>
<dbReference type="SUPFAM" id="SSF55874">
    <property type="entry name" value="ATPase domain of HSP90 chaperone/DNA topoisomerase II/histidine kinase"/>
    <property type="match status" value="1"/>
</dbReference>
<keyword evidence="7" id="KW-0812">Transmembrane</keyword>
<keyword evidence="6 10" id="KW-0418">Kinase</keyword>
<dbReference type="Pfam" id="PF02518">
    <property type="entry name" value="HATPase_c"/>
    <property type="match status" value="1"/>
</dbReference>
<protein>
    <recommendedName>
        <fullName evidence="3">histidine kinase</fullName>
        <ecNumber evidence="3">2.7.13.3</ecNumber>
    </recommendedName>
</protein>
<dbReference type="Gene3D" id="6.10.340.10">
    <property type="match status" value="1"/>
</dbReference>
<keyword evidence="11" id="KW-1185">Reference proteome</keyword>
<dbReference type="AlphaFoldDB" id="A0A936YZP4"/>
<comment type="subcellular location">
    <subcellularLocation>
        <location evidence="2">Cell inner membrane</location>
        <topology evidence="2">Multi-pass membrane protein</topology>
    </subcellularLocation>
</comment>
<dbReference type="GO" id="GO:0000156">
    <property type="term" value="F:phosphorelay response regulator activity"/>
    <property type="evidence" value="ECO:0007669"/>
    <property type="project" value="TreeGrafter"/>
</dbReference>
<dbReference type="EMBL" id="JAEQNE010000002">
    <property type="protein sequence ID" value="MBL0391544.1"/>
    <property type="molecule type" value="Genomic_DNA"/>
</dbReference>
<feature type="transmembrane region" description="Helical" evidence="7">
    <location>
        <begin position="169"/>
        <end position="193"/>
    </location>
</feature>
<dbReference type="Pfam" id="PF00672">
    <property type="entry name" value="HAMP"/>
    <property type="match status" value="1"/>
</dbReference>
<dbReference type="PANTHER" id="PTHR42878:SF15">
    <property type="entry name" value="BACTERIOPHYTOCHROME"/>
    <property type="match status" value="1"/>
</dbReference>
<evidence type="ECO:0000256" key="7">
    <source>
        <dbReference type="SAM" id="Phobius"/>
    </source>
</evidence>
<dbReference type="PROSITE" id="PS50109">
    <property type="entry name" value="HIS_KIN"/>
    <property type="match status" value="1"/>
</dbReference>
<dbReference type="FunFam" id="3.30.565.10:FF:000006">
    <property type="entry name" value="Sensor histidine kinase WalK"/>
    <property type="match status" value="1"/>
</dbReference>
<sequence length="494" mass="53631">MSALRIRETELVTAIVTGVTILAVSFSLANTIRRAETAEEQHELSSLILTGVLEQRSVAYEYATSGDGQRVLRWRALQDEIDRVTGTLAPASPEESLLVANLKEENERASRAFAALVAAGPADGKPAATPAAHAGALEALALISRRKADAARRLQTLSLDREHAAREQAAWGTGASLLLLGLVSFAGLAFTLFRVVRPLQQLKEGAASIGGGDLDHRTRLATSDEIGELSRTLDTMAARLQAQIAESQRVSTRLREANSDLEGFSHAVAHDLRAPLDAIDAYSSRILEIDGERLSPKARGYLEKLQTAGRKMNGLIGALLEMAQTGRAEVRWERVDTASLLRECLELVEHQFQGRRIDVGFGELPPCHGDRLLLKQVWMNLLGNAVKYTAGRDVARIRIQGSEADRFSCYEIEDNGAGFDMQYAGKLFHLFQRLHTEAEFPGTGVGLALVQRIVQRHGGRISGRSEPGRGATFRVELPRAEPPAGEGTVAAART</sequence>
<dbReference type="SMART" id="SM00304">
    <property type="entry name" value="HAMP"/>
    <property type="match status" value="1"/>
</dbReference>
<dbReference type="PANTHER" id="PTHR42878">
    <property type="entry name" value="TWO-COMPONENT HISTIDINE KINASE"/>
    <property type="match status" value="1"/>
</dbReference>
<feature type="domain" description="HAMP" evidence="9">
    <location>
        <begin position="193"/>
        <end position="245"/>
    </location>
</feature>
<keyword evidence="4" id="KW-0597">Phosphoprotein</keyword>
<keyword evidence="5" id="KW-0808">Transferase</keyword>
<evidence type="ECO:0000256" key="3">
    <source>
        <dbReference type="ARBA" id="ARBA00012438"/>
    </source>
</evidence>
<organism evidence="10 11">
    <name type="scientific">Ramlibacter monticola</name>
    <dbReference type="NCBI Taxonomy" id="1926872"/>
    <lineage>
        <taxon>Bacteria</taxon>
        <taxon>Pseudomonadati</taxon>
        <taxon>Pseudomonadota</taxon>
        <taxon>Betaproteobacteria</taxon>
        <taxon>Burkholderiales</taxon>
        <taxon>Comamonadaceae</taxon>
        <taxon>Ramlibacter</taxon>
    </lineage>
</organism>
<proteinExistence type="predicted"/>
<dbReference type="SUPFAM" id="SSF47384">
    <property type="entry name" value="Homodimeric domain of signal transducing histidine kinase"/>
    <property type="match status" value="1"/>
</dbReference>
<dbReference type="SMART" id="SM00388">
    <property type="entry name" value="HisKA"/>
    <property type="match status" value="1"/>
</dbReference>
<dbReference type="InterPro" id="IPR036890">
    <property type="entry name" value="HATPase_C_sf"/>
</dbReference>
<dbReference type="Gene3D" id="1.10.287.130">
    <property type="match status" value="1"/>
</dbReference>
<dbReference type="InterPro" id="IPR003594">
    <property type="entry name" value="HATPase_dom"/>
</dbReference>
<reference evidence="10 11" key="1">
    <citation type="journal article" date="2017" name="Int. J. Syst. Evol. Microbiol.">
        <title>Ramlibacter monticola sp. nov., isolated from forest soil.</title>
        <authorList>
            <person name="Chaudhary D.K."/>
            <person name="Kim J."/>
        </authorList>
    </citation>
    <scope>NUCLEOTIDE SEQUENCE [LARGE SCALE GENOMIC DNA]</scope>
    <source>
        <strain evidence="10 11">KACC 19175</strain>
    </source>
</reference>
<evidence type="ECO:0000256" key="2">
    <source>
        <dbReference type="ARBA" id="ARBA00004429"/>
    </source>
</evidence>
<evidence type="ECO:0000256" key="4">
    <source>
        <dbReference type="ARBA" id="ARBA00022553"/>
    </source>
</evidence>
<dbReference type="InterPro" id="IPR050351">
    <property type="entry name" value="BphY/WalK/GraS-like"/>
</dbReference>
<dbReference type="EC" id="2.7.13.3" evidence="3"/>
<evidence type="ECO:0000256" key="1">
    <source>
        <dbReference type="ARBA" id="ARBA00000085"/>
    </source>
</evidence>
<evidence type="ECO:0000313" key="11">
    <source>
        <dbReference type="Proteomes" id="UP000599109"/>
    </source>
</evidence>
<evidence type="ECO:0000313" key="10">
    <source>
        <dbReference type="EMBL" id="MBL0391544.1"/>
    </source>
</evidence>
<dbReference type="InterPro" id="IPR003661">
    <property type="entry name" value="HisK_dim/P_dom"/>
</dbReference>
<feature type="transmembrane region" description="Helical" evidence="7">
    <location>
        <begin position="12"/>
        <end position="32"/>
    </location>
</feature>
<evidence type="ECO:0000259" key="8">
    <source>
        <dbReference type="PROSITE" id="PS50109"/>
    </source>
</evidence>
<dbReference type="PROSITE" id="PS50885">
    <property type="entry name" value="HAMP"/>
    <property type="match status" value="1"/>
</dbReference>
<dbReference type="CDD" id="cd00082">
    <property type="entry name" value="HisKA"/>
    <property type="match status" value="1"/>
</dbReference>
<feature type="domain" description="Histidine kinase" evidence="8">
    <location>
        <begin position="267"/>
        <end position="481"/>
    </location>
</feature>
<evidence type="ECO:0000256" key="6">
    <source>
        <dbReference type="ARBA" id="ARBA00022777"/>
    </source>
</evidence>
<dbReference type="SMART" id="SM00387">
    <property type="entry name" value="HATPase_c"/>
    <property type="match status" value="1"/>
</dbReference>
<keyword evidence="7" id="KW-0472">Membrane</keyword>
<dbReference type="GO" id="GO:0000155">
    <property type="term" value="F:phosphorelay sensor kinase activity"/>
    <property type="evidence" value="ECO:0007669"/>
    <property type="project" value="InterPro"/>
</dbReference>
<dbReference type="InterPro" id="IPR005467">
    <property type="entry name" value="His_kinase_dom"/>
</dbReference>
<dbReference type="InterPro" id="IPR036097">
    <property type="entry name" value="HisK_dim/P_sf"/>
</dbReference>
<dbReference type="GO" id="GO:0005886">
    <property type="term" value="C:plasma membrane"/>
    <property type="evidence" value="ECO:0007669"/>
    <property type="project" value="UniProtKB-SubCell"/>
</dbReference>
<dbReference type="SUPFAM" id="SSF158472">
    <property type="entry name" value="HAMP domain-like"/>
    <property type="match status" value="1"/>
</dbReference>
<dbReference type="Pfam" id="PF00512">
    <property type="entry name" value="HisKA"/>
    <property type="match status" value="1"/>
</dbReference>
<dbReference type="PRINTS" id="PR00344">
    <property type="entry name" value="BCTRLSENSOR"/>
</dbReference>
<accession>A0A936YZP4</accession>
<dbReference type="GO" id="GO:0007234">
    <property type="term" value="P:osmosensory signaling via phosphorelay pathway"/>
    <property type="evidence" value="ECO:0007669"/>
    <property type="project" value="TreeGrafter"/>
</dbReference>
<gene>
    <name evidence="10" type="ORF">JJ685_10390</name>
</gene>
<dbReference type="InterPro" id="IPR004358">
    <property type="entry name" value="Sig_transdc_His_kin-like_C"/>
</dbReference>
<dbReference type="CDD" id="cd06225">
    <property type="entry name" value="HAMP"/>
    <property type="match status" value="1"/>
</dbReference>
<dbReference type="Proteomes" id="UP000599109">
    <property type="component" value="Unassembled WGS sequence"/>
</dbReference>
<dbReference type="GO" id="GO:0030295">
    <property type="term" value="F:protein kinase activator activity"/>
    <property type="evidence" value="ECO:0007669"/>
    <property type="project" value="TreeGrafter"/>
</dbReference>
<comment type="catalytic activity">
    <reaction evidence="1">
        <text>ATP + protein L-histidine = ADP + protein N-phospho-L-histidine.</text>
        <dbReference type="EC" id="2.7.13.3"/>
    </reaction>
</comment>
<evidence type="ECO:0000256" key="5">
    <source>
        <dbReference type="ARBA" id="ARBA00022679"/>
    </source>
</evidence>
<dbReference type="Gene3D" id="3.30.565.10">
    <property type="entry name" value="Histidine kinase-like ATPase, C-terminal domain"/>
    <property type="match status" value="1"/>
</dbReference>
<name>A0A936YZP4_9BURK</name>